<name>A0A2S2PGI9_SCHGA</name>
<gene>
    <name evidence="2" type="ORF">g.141532</name>
</gene>
<feature type="chain" id="PRO_5015429440" evidence="1">
    <location>
        <begin position="24"/>
        <end position="107"/>
    </location>
</feature>
<evidence type="ECO:0000256" key="1">
    <source>
        <dbReference type="SAM" id="SignalP"/>
    </source>
</evidence>
<proteinExistence type="predicted"/>
<evidence type="ECO:0000313" key="2">
    <source>
        <dbReference type="EMBL" id="MBY28524.1"/>
    </source>
</evidence>
<reference evidence="2" key="1">
    <citation type="submission" date="2018-04" db="EMBL/GenBank/DDBJ databases">
        <title>Transcriptome of Schizaphis graminum biotype I.</title>
        <authorList>
            <person name="Scully E.D."/>
            <person name="Geib S.M."/>
            <person name="Palmer N.A."/>
            <person name="Koch K."/>
            <person name="Bradshaw J."/>
            <person name="Heng-Moss T."/>
            <person name="Sarath G."/>
        </authorList>
    </citation>
    <scope>NUCLEOTIDE SEQUENCE</scope>
</reference>
<organism evidence="2">
    <name type="scientific">Schizaphis graminum</name>
    <name type="common">Green bug aphid</name>
    <dbReference type="NCBI Taxonomy" id="13262"/>
    <lineage>
        <taxon>Eukaryota</taxon>
        <taxon>Metazoa</taxon>
        <taxon>Ecdysozoa</taxon>
        <taxon>Arthropoda</taxon>
        <taxon>Hexapoda</taxon>
        <taxon>Insecta</taxon>
        <taxon>Pterygota</taxon>
        <taxon>Neoptera</taxon>
        <taxon>Paraneoptera</taxon>
        <taxon>Hemiptera</taxon>
        <taxon>Sternorrhyncha</taxon>
        <taxon>Aphidomorpha</taxon>
        <taxon>Aphidoidea</taxon>
        <taxon>Aphididae</taxon>
        <taxon>Aphidini</taxon>
        <taxon>Schizaphis</taxon>
    </lineage>
</organism>
<sequence>MANPSKMLEIFIIFCYFIHYSHSGIIYSAPVQDCINLMVRYELIKETILYNSTLIESIYENLNFPISEIMLTTLKRMKLDEPLNTYIKNYSIKNPSQEDPLAFCQRQ</sequence>
<protein>
    <submittedName>
        <fullName evidence="2">Uncharacterized protein</fullName>
    </submittedName>
</protein>
<keyword evidence="1" id="KW-0732">Signal</keyword>
<dbReference type="EMBL" id="GGMR01015905">
    <property type="protein sequence ID" value="MBY28524.1"/>
    <property type="molecule type" value="Transcribed_RNA"/>
</dbReference>
<accession>A0A2S2PGI9</accession>
<feature type="signal peptide" evidence="1">
    <location>
        <begin position="1"/>
        <end position="23"/>
    </location>
</feature>
<dbReference type="AlphaFoldDB" id="A0A2S2PGI9"/>